<dbReference type="InterPro" id="IPR003370">
    <property type="entry name" value="Chromate_transpt"/>
</dbReference>
<feature type="transmembrane region" description="Helical" evidence="7">
    <location>
        <begin position="111"/>
        <end position="131"/>
    </location>
</feature>
<keyword evidence="4 7" id="KW-0812">Transmembrane</keyword>
<organism evidence="8 9">
    <name type="scientific">Anaerotruncus colihominis DSM 17241</name>
    <dbReference type="NCBI Taxonomy" id="445972"/>
    <lineage>
        <taxon>Bacteria</taxon>
        <taxon>Bacillati</taxon>
        <taxon>Bacillota</taxon>
        <taxon>Clostridia</taxon>
        <taxon>Eubacteriales</taxon>
        <taxon>Oscillospiraceae</taxon>
        <taxon>Anaerotruncus</taxon>
    </lineage>
</organism>
<dbReference type="eggNOG" id="COG2059">
    <property type="taxonomic scope" value="Bacteria"/>
</dbReference>
<dbReference type="HOGENOM" id="CLU_018106_1_0_9"/>
<dbReference type="RefSeq" id="WP_006873527.1">
    <property type="nucleotide sequence ID" value="NZ_DS544174.1"/>
</dbReference>
<keyword evidence="9" id="KW-1185">Reference proteome</keyword>
<name>B0P5T7_9FIRM</name>
<dbReference type="Proteomes" id="UP000003803">
    <property type="component" value="Unassembled WGS sequence"/>
</dbReference>
<evidence type="ECO:0000256" key="5">
    <source>
        <dbReference type="ARBA" id="ARBA00022989"/>
    </source>
</evidence>
<evidence type="ECO:0000256" key="2">
    <source>
        <dbReference type="ARBA" id="ARBA00005262"/>
    </source>
</evidence>
<dbReference type="PANTHER" id="PTHR43663:SF1">
    <property type="entry name" value="CHROMATE TRANSPORTER"/>
    <property type="match status" value="1"/>
</dbReference>
<protein>
    <submittedName>
        <fullName evidence="8">Chromate transport protein</fullName>
    </submittedName>
</protein>
<dbReference type="GO" id="GO:0005886">
    <property type="term" value="C:plasma membrane"/>
    <property type="evidence" value="ECO:0007669"/>
    <property type="project" value="UniProtKB-SubCell"/>
</dbReference>
<keyword evidence="3" id="KW-1003">Cell membrane</keyword>
<gene>
    <name evidence="8" type="ORF">ANACOL_00109</name>
</gene>
<dbReference type="EMBL" id="ABGD02000003">
    <property type="protein sequence ID" value="EDS13094.1"/>
    <property type="molecule type" value="Genomic_DNA"/>
</dbReference>
<dbReference type="InterPro" id="IPR052518">
    <property type="entry name" value="CHR_Transporter"/>
</dbReference>
<keyword evidence="5 7" id="KW-1133">Transmembrane helix</keyword>
<dbReference type="GO" id="GO:0015109">
    <property type="term" value="F:chromate transmembrane transporter activity"/>
    <property type="evidence" value="ECO:0007669"/>
    <property type="project" value="InterPro"/>
</dbReference>
<dbReference type="AlphaFoldDB" id="B0P5T7"/>
<evidence type="ECO:0000313" key="9">
    <source>
        <dbReference type="Proteomes" id="UP000003803"/>
    </source>
</evidence>
<sequence>MKTLWELFLVFAKVGGLTFGGGYAMMPLLQKEVIEGKHWATEQEIMDYYAIGQCTPGIIAVNTSIFIGYKVLGLAGAIAAAAGVIAPSVVIIIIIAMFLQNIMDIAVVQNAFTGIRIAVCALVLHAAVGLWKKGVVDKATGVIFLMVLALLLFTPISPIPVIVFSAVVGILLRRFSTKKGGEAE</sequence>
<reference evidence="8" key="2">
    <citation type="submission" date="2013-09" db="EMBL/GenBank/DDBJ databases">
        <title>Draft genome sequence of Anaerotruncus colihominis(DSM 17241).</title>
        <authorList>
            <person name="Sudarsanam P."/>
            <person name="Ley R."/>
            <person name="Guruge J."/>
            <person name="Turnbaugh P.J."/>
            <person name="Mahowald M."/>
            <person name="Liep D."/>
            <person name="Gordon J."/>
        </authorList>
    </citation>
    <scope>NUCLEOTIDE SEQUENCE</scope>
    <source>
        <strain evidence="8">DSM 17241</strain>
    </source>
</reference>
<evidence type="ECO:0000256" key="6">
    <source>
        <dbReference type="ARBA" id="ARBA00023136"/>
    </source>
</evidence>
<proteinExistence type="inferred from homology"/>
<dbReference type="Pfam" id="PF02417">
    <property type="entry name" value="Chromate_transp"/>
    <property type="match status" value="1"/>
</dbReference>
<accession>B0P5T7</accession>
<comment type="caution">
    <text evidence="8">The sequence shown here is derived from an EMBL/GenBank/DDBJ whole genome shotgun (WGS) entry which is preliminary data.</text>
</comment>
<feature type="transmembrane region" description="Helical" evidence="7">
    <location>
        <begin position="7"/>
        <end position="26"/>
    </location>
</feature>
<evidence type="ECO:0000256" key="3">
    <source>
        <dbReference type="ARBA" id="ARBA00022475"/>
    </source>
</evidence>
<feature type="transmembrane region" description="Helical" evidence="7">
    <location>
        <begin position="71"/>
        <end position="99"/>
    </location>
</feature>
<comment type="similarity">
    <text evidence="2">Belongs to the chromate ion transporter (CHR) (TC 2.A.51) family.</text>
</comment>
<comment type="subcellular location">
    <subcellularLocation>
        <location evidence="1">Cell membrane</location>
        <topology evidence="1">Multi-pass membrane protein</topology>
    </subcellularLocation>
</comment>
<dbReference type="PANTHER" id="PTHR43663">
    <property type="entry name" value="CHROMATE TRANSPORT PROTEIN-RELATED"/>
    <property type="match status" value="1"/>
</dbReference>
<evidence type="ECO:0000313" key="8">
    <source>
        <dbReference type="EMBL" id="EDS13094.1"/>
    </source>
</evidence>
<feature type="transmembrane region" description="Helical" evidence="7">
    <location>
        <begin position="143"/>
        <end position="172"/>
    </location>
</feature>
<reference evidence="8" key="1">
    <citation type="submission" date="2007-11" db="EMBL/GenBank/DDBJ databases">
        <authorList>
            <person name="Fulton L."/>
            <person name="Clifton S."/>
            <person name="Fulton B."/>
            <person name="Xu J."/>
            <person name="Minx P."/>
            <person name="Pepin K.H."/>
            <person name="Johnson M."/>
            <person name="Thiruvilangam P."/>
            <person name="Bhonagiri V."/>
            <person name="Nash W.E."/>
            <person name="Mardis E.R."/>
            <person name="Wilson R.K."/>
        </authorList>
    </citation>
    <scope>NUCLEOTIDE SEQUENCE [LARGE SCALE GENOMIC DNA]</scope>
    <source>
        <strain evidence="8">DSM 17241</strain>
    </source>
</reference>
<keyword evidence="6 7" id="KW-0472">Membrane</keyword>
<evidence type="ECO:0000256" key="4">
    <source>
        <dbReference type="ARBA" id="ARBA00022692"/>
    </source>
</evidence>
<evidence type="ECO:0000256" key="1">
    <source>
        <dbReference type="ARBA" id="ARBA00004651"/>
    </source>
</evidence>
<dbReference type="GeneID" id="72462899"/>
<evidence type="ECO:0000256" key="7">
    <source>
        <dbReference type="SAM" id="Phobius"/>
    </source>
</evidence>